<dbReference type="RefSeq" id="WP_016920700.1">
    <property type="nucleotide sequence ID" value="NZ_CP044333.1"/>
</dbReference>
<evidence type="ECO:0000313" key="2">
    <source>
        <dbReference type="Proteomes" id="UP000422569"/>
    </source>
</evidence>
<dbReference type="KEGG" id="mpar:F7D14_21760"/>
<dbReference type="SUPFAM" id="SSF46689">
    <property type="entry name" value="Homeodomain-like"/>
    <property type="match status" value="1"/>
</dbReference>
<geneLocation type="plasmid" evidence="1">
    <name>unnamed2</name>
</geneLocation>
<protein>
    <submittedName>
        <fullName evidence="1">Helix-turn-helix domain-containing protein</fullName>
    </submittedName>
</protein>
<keyword evidence="1" id="KW-0614">Plasmid</keyword>
<proteinExistence type="predicted"/>
<dbReference type="EMBL" id="CP044333">
    <property type="protein sequence ID" value="QGN00187.1"/>
    <property type="molecule type" value="Genomic_DNA"/>
</dbReference>
<gene>
    <name evidence="1" type="ORF">F7D14_21760</name>
</gene>
<accession>A0A6B8MC14</accession>
<organism evidence="1 2">
    <name type="scientific">Methylocystis parvus</name>
    <dbReference type="NCBI Taxonomy" id="134"/>
    <lineage>
        <taxon>Bacteria</taxon>
        <taxon>Pseudomonadati</taxon>
        <taxon>Pseudomonadota</taxon>
        <taxon>Alphaproteobacteria</taxon>
        <taxon>Hyphomicrobiales</taxon>
        <taxon>Methylocystaceae</taxon>
        <taxon>Methylocystis</taxon>
    </lineage>
</organism>
<dbReference type="Pfam" id="PF13384">
    <property type="entry name" value="HTH_23"/>
    <property type="match status" value="1"/>
</dbReference>
<keyword evidence="2" id="KW-1185">Reference proteome</keyword>
<dbReference type="InterPro" id="IPR009057">
    <property type="entry name" value="Homeodomain-like_sf"/>
</dbReference>
<name>A0A6B8MC14_9HYPH</name>
<dbReference type="AlphaFoldDB" id="A0A6B8MC14"/>
<evidence type="ECO:0000313" key="1">
    <source>
        <dbReference type="EMBL" id="QGN00187.1"/>
    </source>
</evidence>
<dbReference type="Proteomes" id="UP000422569">
    <property type="component" value="Plasmid unnamed2"/>
</dbReference>
<reference evidence="1 2" key="1">
    <citation type="submission" date="2019-09" db="EMBL/GenBank/DDBJ databases">
        <title>Isolation and complete genome sequencing of Methylocystis species.</title>
        <authorList>
            <person name="Rumah B.L."/>
            <person name="Stead C.E."/>
            <person name="Stevens B.C."/>
            <person name="Minton N.P."/>
            <person name="Grosse-Honebrink A."/>
            <person name="Zhang Y."/>
        </authorList>
    </citation>
    <scope>NUCLEOTIDE SEQUENCE [LARGE SCALE GENOMIC DNA]</scope>
    <source>
        <strain evidence="1 2">BRCS2</strain>
        <plasmid evidence="1 2">unnamed2</plasmid>
    </source>
</reference>
<sequence>MRIELKGLARSTRTEHRTRLKAQIVLMAAEGAATRAIGRALGCATGTASKWRVRYPSLKTAQDRVVARRHANSLDRGAAGRAAKPSPFGVDGLAAALLPRR</sequence>